<dbReference type="PANTHER" id="PTHR35175:SF2">
    <property type="entry name" value="DUF1289 DOMAIN-CONTAINING PROTEIN"/>
    <property type="match status" value="1"/>
</dbReference>
<dbReference type="Pfam" id="PF06945">
    <property type="entry name" value="DUF1289"/>
    <property type="match status" value="1"/>
</dbReference>
<proteinExistence type="predicted"/>
<name>A0A222FN21_9GAMM</name>
<reference evidence="1 2" key="1">
    <citation type="submission" date="2017-07" db="EMBL/GenBank/DDBJ databases">
        <title>Annotated genome sequence of Bacterioplanes sanyensis isolated from Red Sea.</title>
        <authorList>
            <person name="Rehman Z.U."/>
        </authorList>
    </citation>
    <scope>NUCLEOTIDE SEQUENCE [LARGE SCALE GENOMIC DNA]</scope>
    <source>
        <strain evidence="1 2">NV9</strain>
    </source>
</reference>
<evidence type="ECO:0000313" key="2">
    <source>
        <dbReference type="Proteomes" id="UP000202440"/>
    </source>
</evidence>
<dbReference type="KEGG" id="bsan:CHH28_15930"/>
<evidence type="ECO:0000313" key="1">
    <source>
        <dbReference type="EMBL" id="ASP40072.1"/>
    </source>
</evidence>
<dbReference type="EMBL" id="CP022530">
    <property type="protein sequence ID" value="ASP40072.1"/>
    <property type="molecule type" value="Genomic_DNA"/>
</dbReference>
<gene>
    <name evidence="1" type="ORF">CHH28_15930</name>
</gene>
<dbReference type="InterPro" id="IPR010710">
    <property type="entry name" value="DUF1289"/>
</dbReference>
<keyword evidence="2" id="KW-1185">Reference proteome</keyword>
<organism evidence="1 2">
    <name type="scientific">Bacterioplanes sanyensis</name>
    <dbReference type="NCBI Taxonomy" id="1249553"/>
    <lineage>
        <taxon>Bacteria</taxon>
        <taxon>Pseudomonadati</taxon>
        <taxon>Pseudomonadota</taxon>
        <taxon>Gammaproteobacteria</taxon>
        <taxon>Oceanospirillales</taxon>
        <taxon>Oceanospirillaceae</taxon>
        <taxon>Bacterioplanes</taxon>
    </lineage>
</organism>
<dbReference type="Proteomes" id="UP000202440">
    <property type="component" value="Chromosome"/>
</dbReference>
<protein>
    <submittedName>
        <fullName evidence="1">DUF1289 domain-containing protein</fullName>
    </submittedName>
</protein>
<dbReference type="RefSeq" id="WP_094061246.1">
    <property type="nucleotide sequence ID" value="NZ_CP022530.1"/>
</dbReference>
<sequence length="73" mass="8427">MSRISSPCVSICALDEQDMCLGCYRTATEITYWGRYNDDEKRQVLERVAERERRSFNFTATLTANPTTNKEPS</sequence>
<dbReference type="AlphaFoldDB" id="A0A222FN21"/>
<dbReference type="PANTHER" id="PTHR35175">
    <property type="entry name" value="DUF1289 DOMAIN-CONTAINING PROTEIN"/>
    <property type="match status" value="1"/>
</dbReference>
<accession>A0A222FN21</accession>
<dbReference type="OrthoDB" id="9811423at2"/>